<dbReference type="PANTHER" id="PTHR22901:SF0">
    <property type="entry name" value="SIALATE O-ACETYLESTERASE"/>
    <property type="match status" value="1"/>
</dbReference>
<keyword evidence="2" id="KW-0732">Signal</keyword>
<dbReference type="InterPro" id="IPR036514">
    <property type="entry name" value="SGNH_hydro_sf"/>
</dbReference>
<accession>A0A1X7KTU1</accession>
<dbReference type="EMBL" id="FXAU01000006">
    <property type="protein sequence ID" value="SMG44884.1"/>
    <property type="molecule type" value="Genomic_DNA"/>
</dbReference>
<feature type="signal peptide" evidence="2">
    <location>
        <begin position="1"/>
        <end position="19"/>
    </location>
</feature>
<dbReference type="InterPro" id="IPR005181">
    <property type="entry name" value="SASA"/>
</dbReference>
<feature type="domain" description="Sialate O-acetylesterase" evidence="3">
    <location>
        <begin position="103"/>
        <end position="353"/>
    </location>
</feature>
<protein>
    <submittedName>
        <fullName evidence="4">Sialate O-acetylesterase</fullName>
    </submittedName>
</protein>
<keyword evidence="5" id="KW-1185">Reference proteome</keyword>
<dbReference type="InterPro" id="IPR039329">
    <property type="entry name" value="SIAE"/>
</dbReference>
<dbReference type="PANTHER" id="PTHR22901">
    <property type="entry name" value="SIALATE O-ACETYLESTERASE"/>
    <property type="match status" value="1"/>
</dbReference>
<dbReference type="Gene3D" id="3.40.50.1110">
    <property type="entry name" value="SGNH hydrolase"/>
    <property type="match status" value="1"/>
</dbReference>
<name>A0A1X7KTU1_9SPHI</name>
<gene>
    <name evidence="4" type="ORF">SAMN05660862_3217</name>
</gene>
<dbReference type="Gene3D" id="2.60.40.10">
    <property type="entry name" value="Immunoglobulins"/>
    <property type="match status" value="1"/>
</dbReference>
<dbReference type="GO" id="GO:0001681">
    <property type="term" value="F:sialate O-acetylesterase activity"/>
    <property type="evidence" value="ECO:0007669"/>
    <property type="project" value="InterPro"/>
</dbReference>
<evidence type="ECO:0000313" key="4">
    <source>
        <dbReference type="EMBL" id="SMG44884.1"/>
    </source>
</evidence>
<feature type="chain" id="PRO_5012010529" evidence="2">
    <location>
        <begin position="20"/>
        <end position="472"/>
    </location>
</feature>
<evidence type="ECO:0000256" key="2">
    <source>
        <dbReference type="SAM" id="SignalP"/>
    </source>
</evidence>
<evidence type="ECO:0000259" key="3">
    <source>
        <dbReference type="Pfam" id="PF03629"/>
    </source>
</evidence>
<organism evidence="4 5">
    <name type="scientific">Sphingobacterium psychroaquaticum</name>
    <dbReference type="NCBI Taxonomy" id="561061"/>
    <lineage>
        <taxon>Bacteria</taxon>
        <taxon>Pseudomonadati</taxon>
        <taxon>Bacteroidota</taxon>
        <taxon>Sphingobacteriia</taxon>
        <taxon>Sphingobacteriales</taxon>
        <taxon>Sphingobacteriaceae</taxon>
        <taxon>Sphingobacterium</taxon>
    </lineage>
</organism>
<dbReference type="RefSeq" id="WP_159451870.1">
    <property type="nucleotide sequence ID" value="NZ_FXAU01000006.1"/>
</dbReference>
<dbReference type="AlphaFoldDB" id="A0A1X7KTU1"/>
<proteinExistence type="predicted"/>
<dbReference type="SUPFAM" id="SSF52266">
    <property type="entry name" value="SGNH hydrolase"/>
    <property type="match status" value="1"/>
</dbReference>
<keyword evidence="1" id="KW-0378">Hydrolase</keyword>
<dbReference type="Proteomes" id="UP000192980">
    <property type="component" value="Unassembled WGS sequence"/>
</dbReference>
<dbReference type="InterPro" id="IPR013783">
    <property type="entry name" value="Ig-like_fold"/>
</dbReference>
<dbReference type="OrthoDB" id="9816001at2"/>
<evidence type="ECO:0000313" key="5">
    <source>
        <dbReference type="Proteomes" id="UP000192980"/>
    </source>
</evidence>
<dbReference type="STRING" id="561061.SAMN05660862_3217"/>
<dbReference type="Pfam" id="PF03629">
    <property type="entry name" value="SASA"/>
    <property type="match status" value="1"/>
</dbReference>
<reference evidence="4 5" key="1">
    <citation type="submission" date="2017-04" db="EMBL/GenBank/DDBJ databases">
        <authorList>
            <person name="Afonso C.L."/>
            <person name="Miller P.J."/>
            <person name="Scott M.A."/>
            <person name="Spackman E."/>
            <person name="Goraichik I."/>
            <person name="Dimitrov K.M."/>
            <person name="Suarez D.L."/>
            <person name="Swayne D.E."/>
        </authorList>
    </citation>
    <scope>NUCLEOTIDE SEQUENCE [LARGE SCALE GENOMIC DNA]</scope>
    <source>
        <strain evidence="4 5">DSM 22418</strain>
    </source>
</reference>
<sequence length="472" mass="52153">MRKYMILLVLLTSALTGFSKIELGTQFSDNMVLQQSAKIKIAGKTSTVGKVTVTTGWGKTYKATADKQGKFTVTIETPKAGGPYDIILDDGEQTVLKNILIGEVWLAVGQSNMVMPVKGFDAKQLVVNRQEMEQHASKLPPIRFLTLESPPSEEVSDLVLGKWVAADAQSVANFSAVAYEFARTLQEELKVPVGIIVAANSGTRIESWMSKGSLESIADKFLDLDRPFQKNSAAAMYNAMIAPLLGYQIKGFLWYQGEANRMSPGAYLKQFPAMLDDWRKSWGGKDLPFYTVEIAPFPYPTDKDKAYIAAFFRENQRKLARTLAQVGIVSTVDVGSSTTVHPPDKTKVGTRLALLALGQTYGFKERYQESVYKGYSTDGDKISITFSGNNRLQLLGDTLQDMEIAGEDQVFHPANATLQGDRLLVWSAAVAHPKSVRYCFKAYSVGNLFTEHGLPVPPFRTDNWSIIQKKTP</sequence>
<evidence type="ECO:0000256" key="1">
    <source>
        <dbReference type="ARBA" id="ARBA00022801"/>
    </source>
</evidence>
<dbReference type="GO" id="GO:0005975">
    <property type="term" value="P:carbohydrate metabolic process"/>
    <property type="evidence" value="ECO:0007669"/>
    <property type="project" value="TreeGrafter"/>
</dbReference>